<evidence type="ECO:0000313" key="2">
    <source>
        <dbReference type="EMBL" id="HJG30040.1"/>
    </source>
</evidence>
<comment type="caution">
    <text evidence="2">The sequence shown here is derived from an EMBL/GenBank/DDBJ whole genome shotgun (WGS) entry which is preliminary data.</text>
</comment>
<dbReference type="InterPro" id="IPR003779">
    <property type="entry name" value="CMD-like"/>
</dbReference>
<dbReference type="Pfam" id="PF02627">
    <property type="entry name" value="CMD"/>
    <property type="match status" value="2"/>
</dbReference>
<organism evidence="2 3">
    <name type="scientific">Collinsella ihumii</name>
    <dbReference type="NCBI Taxonomy" id="1720204"/>
    <lineage>
        <taxon>Bacteria</taxon>
        <taxon>Bacillati</taxon>
        <taxon>Actinomycetota</taxon>
        <taxon>Coriobacteriia</taxon>
        <taxon>Coriobacteriales</taxon>
        <taxon>Coriobacteriaceae</taxon>
        <taxon>Collinsella</taxon>
    </lineage>
</organism>
<gene>
    <name evidence="2" type="ORF">K8U80_01450</name>
</gene>
<dbReference type="PANTHER" id="PTHR33570:SF2">
    <property type="entry name" value="CARBOXYMUCONOLACTONE DECARBOXYLASE-LIKE DOMAIN-CONTAINING PROTEIN"/>
    <property type="match status" value="1"/>
</dbReference>
<feature type="domain" description="Carboxymuconolactone decarboxylase-like" evidence="1">
    <location>
        <begin position="15"/>
        <end position="95"/>
    </location>
</feature>
<dbReference type="InterPro" id="IPR029032">
    <property type="entry name" value="AhpD-like"/>
</dbReference>
<dbReference type="PANTHER" id="PTHR33570">
    <property type="entry name" value="4-CARBOXYMUCONOLACTONE DECARBOXYLASE FAMILY PROTEIN"/>
    <property type="match status" value="1"/>
</dbReference>
<proteinExistence type="predicted"/>
<dbReference type="SUPFAM" id="SSF69118">
    <property type="entry name" value="AhpD-like"/>
    <property type="match status" value="1"/>
</dbReference>
<accession>A0A921LQI8</accession>
<dbReference type="EMBL" id="DYVF01000012">
    <property type="protein sequence ID" value="HJG30040.1"/>
    <property type="molecule type" value="Genomic_DNA"/>
</dbReference>
<sequence>MAITDGFKATDPEYAGIVEAFLAEAAGDETQSLPARTRYLAIVAALLGCQGIDAFGAVVPEALRAGVTPVELKEVVYQATDYLGFGRVMPFVGAMNEALEAAGVALPLEGQATVTPETRLAAGNDVQIEAFGEGMRETWVNGPAERATVNRWLAANCFGDYYTRHGLTLAEREMVTFCYLVAQGGCDPQATAHAAGNFNMGNDRAFMYAVVHQILPFIGYPRSLNALACIDAAAAK</sequence>
<dbReference type="GO" id="GO:0051920">
    <property type="term" value="F:peroxiredoxin activity"/>
    <property type="evidence" value="ECO:0007669"/>
    <property type="project" value="InterPro"/>
</dbReference>
<protein>
    <submittedName>
        <fullName evidence="2">Carboxymuconolactone decarboxylase family protein</fullName>
    </submittedName>
</protein>
<dbReference type="Gene3D" id="1.20.1290.10">
    <property type="entry name" value="AhpD-like"/>
    <property type="match status" value="1"/>
</dbReference>
<evidence type="ECO:0000313" key="3">
    <source>
        <dbReference type="Proteomes" id="UP000746751"/>
    </source>
</evidence>
<dbReference type="Proteomes" id="UP000746751">
    <property type="component" value="Unassembled WGS sequence"/>
</dbReference>
<dbReference type="InterPro" id="IPR052512">
    <property type="entry name" value="4CMD/NDH-1_regulator"/>
</dbReference>
<reference evidence="2" key="1">
    <citation type="journal article" date="2021" name="PeerJ">
        <title>Extensive microbial diversity within the chicken gut microbiome revealed by metagenomics and culture.</title>
        <authorList>
            <person name="Gilroy R."/>
            <person name="Ravi A."/>
            <person name="Getino M."/>
            <person name="Pursley I."/>
            <person name="Horton D.L."/>
            <person name="Alikhan N.F."/>
            <person name="Baker D."/>
            <person name="Gharbi K."/>
            <person name="Hall N."/>
            <person name="Watson M."/>
            <person name="Adriaenssens E.M."/>
            <person name="Foster-Nyarko E."/>
            <person name="Jarju S."/>
            <person name="Secka A."/>
            <person name="Antonio M."/>
            <person name="Oren A."/>
            <person name="Chaudhuri R.R."/>
            <person name="La Ragione R."/>
            <person name="Hildebrand F."/>
            <person name="Pallen M.J."/>
        </authorList>
    </citation>
    <scope>NUCLEOTIDE SEQUENCE</scope>
    <source>
        <strain evidence="2">ChiGjej2B2-7701</strain>
    </source>
</reference>
<name>A0A921LQI8_9ACTN</name>
<feature type="domain" description="Carboxymuconolactone decarboxylase-like" evidence="1">
    <location>
        <begin position="149"/>
        <end position="231"/>
    </location>
</feature>
<evidence type="ECO:0000259" key="1">
    <source>
        <dbReference type="Pfam" id="PF02627"/>
    </source>
</evidence>
<reference evidence="2" key="2">
    <citation type="submission" date="2021-09" db="EMBL/GenBank/DDBJ databases">
        <authorList>
            <person name="Gilroy R."/>
        </authorList>
    </citation>
    <scope>NUCLEOTIDE SEQUENCE</scope>
    <source>
        <strain evidence="2">ChiGjej2B2-7701</strain>
    </source>
</reference>
<dbReference type="AlphaFoldDB" id="A0A921LQI8"/>